<sequence length="169" mass="17860">MSSDIDKWIDGSVEEIVGHERISEDIQRLDTILKVVKKNVDKSQQTTRRLKSRSSKPGFKVGDRVWRQNTRSQQRKGGKLDANFLGPYTIKALQGKSADLEGENGQEGPPHSSTSGPDTSGPDTSGPDTSGPDTSGPDTSGPDTSGPDTSGPDTSGPDTSGPNICHCGP</sequence>
<proteinExistence type="predicted"/>
<feature type="region of interest" description="Disordered" evidence="1">
    <location>
        <begin position="40"/>
        <end position="169"/>
    </location>
</feature>
<dbReference type="OrthoDB" id="413122at2759"/>
<name>A0A9Q1FHM4_SYNKA</name>
<feature type="compositionally biased region" description="Polar residues" evidence="1">
    <location>
        <begin position="111"/>
        <end position="162"/>
    </location>
</feature>
<dbReference type="AlphaFoldDB" id="A0A9Q1FHM4"/>
<reference evidence="2" key="1">
    <citation type="journal article" date="2023" name="Science">
        <title>Genome structures resolve the early diversification of teleost fishes.</title>
        <authorList>
            <person name="Parey E."/>
            <person name="Louis A."/>
            <person name="Montfort J."/>
            <person name="Bouchez O."/>
            <person name="Roques C."/>
            <person name="Iampietro C."/>
            <person name="Lluch J."/>
            <person name="Castinel A."/>
            <person name="Donnadieu C."/>
            <person name="Desvignes T."/>
            <person name="Floi Bucao C."/>
            <person name="Jouanno E."/>
            <person name="Wen M."/>
            <person name="Mejri S."/>
            <person name="Dirks R."/>
            <person name="Jansen H."/>
            <person name="Henkel C."/>
            <person name="Chen W.J."/>
            <person name="Zahm M."/>
            <person name="Cabau C."/>
            <person name="Klopp C."/>
            <person name="Thompson A.W."/>
            <person name="Robinson-Rechavi M."/>
            <person name="Braasch I."/>
            <person name="Lecointre G."/>
            <person name="Bobe J."/>
            <person name="Postlethwait J.H."/>
            <person name="Berthelot C."/>
            <person name="Roest Crollius H."/>
            <person name="Guiguen Y."/>
        </authorList>
    </citation>
    <scope>NUCLEOTIDE SEQUENCE</scope>
    <source>
        <strain evidence="2">WJC10195</strain>
    </source>
</reference>
<evidence type="ECO:0000256" key="1">
    <source>
        <dbReference type="SAM" id="MobiDB-lite"/>
    </source>
</evidence>
<organism evidence="2 3">
    <name type="scientific">Synaphobranchus kaupii</name>
    <name type="common">Kaup's arrowtooth eel</name>
    <dbReference type="NCBI Taxonomy" id="118154"/>
    <lineage>
        <taxon>Eukaryota</taxon>
        <taxon>Metazoa</taxon>
        <taxon>Chordata</taxon>
        <taxon>Craniata</taxon>
        <taxon>Vertebrata</taxon>
        <taxon>Euteleostomi</taxon>
        <taxon>Actinopterygii</taxon>
        <taxon>Neopterygii</taxon>
        <taxon>Teleostei</taxon>
        <taxon>Anguilliformes</taxon>
        <taxon>Synaphobranchidae</taxon>
        <taxon>Synaphobranchus</taxon>
    </lineage>
</organism>
<comment type="caution">
    <text evidence="2">The sequence shown here is derived from an EMBL/GenBank/DDBJ whole genome shotgun (WGS) entry which is preliminary data.</text>
</comment>
<evidence type="ECO:0000313" key="2">
    <source>
        <dbReference type="EMBL" id="KAJ8359095.1"/>
    </source>
</evidence>
<evidence type="ECO:0000313" key="3">
    <source>
        <dbReference type="Proteomes" id="UP001152622"/>
    </source>
</evidence>
<keyword evidence="3" id="KW-1185">Reference proteome</keyword>
<gene>
    <name evidence="2" type="ORF">SKAU_G00156200</name>
</gene>
<dbReference type="EMBL" id="JAINUF010000005">
    <property type="protein sequence ID" value="KAJ8359095.1"/>
    <property type="molecule type" value="Genomic_DNA"/>
</dbReference>
<protein>
    <submittedName>
        <fullName evidence="2">Uncharacterized protein</fullName>
    </submittedName>
</protein>
<accession>A0A9Q1FHM4</accession>
<dbReference type="Proteomes" id="UP001152622">
    <property type="component" value="Chromosome 5"/>
</dbReference>